<dbReference type="PROSITE" id="PS00041">
    <property type="entry name" value="HTH_ARAC_FAMILY_1"/>
    <property type="match status" value="1"/>
</dbReference>
<dbReference type="Proteomes" id="UP001595755">
    <property type="component" value="Unassembled WGS sequence"/>
</dbReference>
<dbReference type="SMART" id="SM00448">
    <property type="entry name" value="REC"/>
    <property type="match status" value="1"/>
</dbReference>
<evidence type="ECO:0000256" key="4">
    <source>
        <dbReference type="PROSITE-ProRule" id="PRU00169"/>
    </source>
</evidence>
<dbReference type="PANTHER" id="PTHR43280">
    <property type="entry name" value="ARAC-FAMILY TRANSCRIPTIONAL REGULATOR"/>
    <property type="match status" value="1"/>
</dbReference>
<organism evidence="7 8">
    <name type="scientific">Cohnella boryungensis</name>
    <dbReference type="NCBI Taxonomy" id="768479"/>
    <lineage>
        <taxon>Bacteria</taxon>
        <taxon>Bacillati</taxon>
        <taxon>Bacillota</taxon>
        <taxon>Bacilli</taxon>
        <taxon>Bacillales</taxon>
        <taxon>Paenibacillaceae</taxon>
        <taxon>Cohnella</taxon>
    </lineage>
</organism>
<evidence type="ECO:0000313" key="7">
    <source>
        <dbReference type="EMBL" id="MFC4302514.1"/>
    </source>
</evidence>
<dbReference type="Pfam" id="PF12833">
    <property type="entry name" value="HTH_18"/>
    <property type="match status" value="1"/>
</dbReference>
<dbReference type="Gene3D" id="3.40.50.2300">
    <property type="match status" value="1"/>
</dbReference>
<keyword evidence="1" id="KW-0805">Transcription regulation</keyword>
<evidence type="ECO:0000313" key="8">
    <source>
        <dbReference type="Proteomes" id="UP001595755"/>
    </source>
</evidence>
<dbReference type="CDD" id="cd17536">
    <property type="entry name" value="REC_YesN-like"/>
    <property type="match status" value="1"/>
</dbReference>
<dbReference type="InterPro" id="IPR009057">
    <property type="entry name" value="Homeodomain-like_sf"/>
</dbReference>
<dbReference type="SMART" id="SM00342">
    <property type="entry name" value="HTH_ARAC"/>
    <property type="match status" value="1"/>
</dbReference>
<reference evidence="8" key="1">
    <citation type="journal article" date="2019" name="Int. J. Syst. Evol. Microbiol.">
        <title>The Global Catalogue of Microorganisms (GCM) 10K type strain sequencing project: providing services to taxonomists for standard genome sequencing and annotation.</title>
        <authorList>
            <consortium name="The Broad Institute Genomics Platform"/>
            <consortium name="The Broad Institute Genome Sequencing Center for Infectious Disease"/>
            <person name="Wu L."/>
            <person name="Ma J."/>
        </authorList>
    </citation>
    <scope>NUCLEOTIDE SEQUENCE [LARGE SCALE GENOMIC DNA]</scope>
    <source>
        <strain evidence="8">CGMCC 4.1641</strain>
    </source>
</reference>
<keyword evidence="2" id="KW-0238">DNA-binding</keyword>
<dbReference type="RefSeq" id="WP_204600628.1">
    <property type="nucleotide sequence ID" value="NZ_JBHSED010000003.1"/>
</dbReference>
<name>A0ABV8S7P1_9BACL</name>
<dbReference type="InterPro" id="IPR011006">
    <property type="entry name" value="CheY-like_superfamily"/>
</dbReference>
<feature type="domain" description="Response regulatory" evidence="6">
    <location>
        <begin position="4"/>
        <end position="121"/>
    </location>
</feature>
<dbReference type="PANTHER" id="PTHR43280:SF2">
    <property type="entry name" value="HTH-TYPE TRANSCRIPTIONAL REGULATOR EXSA"/>
    <property type="match status" value="1"/>
</dbReference>
<sequence length="549" mass="62357">MKKTVVVIDDKPLILQSIVQTVDWSRLNCTVVGQAMDGVEGKQVILDKQPDILITDIKMPGISGLELAEYMHEELPRSKTILITGYQDFDFAKRAVRLGVHDIVVKPIHNEELQRVIGQAVTELDNKQSELSRRAEKDEAFSQLSERHRSSLPSLRSKLVSELIGGSQPQDDDLAAATAELGIAWSRCSVLIVRSKQMFETVQGADSHSIHPRIRGDLTKLAQASAARREFEVIESYDRSDLVLVCLFPRPLSPRELRLKLQSFCHDLIELVRQKHGLLCCMAVSSNYRKLQELREAYAEASALMDVSFFRAEEPVLFPERIEAAGEIGRFAIIRDLEEFNRMLEHASSDEMASHLEKFLEHIKAYSEGNILVAKGLLSDVCLAAARYYYRVTGDEFGFDKSIDEMLEDVYQLPNMRTASDYLSSFIQTVKHKLEGNDKEYSLIVKKSMDYINSHFADNISLTSLAEHFGLSPSYLSRLLRTETGINFVDLVAKARIEAAKRLLRDPRHKVNEVGEMVGYKEYAYFYQVFKKVEGVSPKEYKNKSKDSY</sequence>
<evidence type="ECO:0000259" key="5">
    <source>
        <dbReference type="PROSITE" id="PS01124"/>
    </source>
</evidence>
<dbReference type="SUPFAM" id="SSF46689">
    <property type="entry name" value="Homeodomain-like"/>
    <property type="match status" value="2"/>
</dbReference>
<gene>
    <name evidence="7" type="ORF">ACFO1S_03555</name>
</gene>
<keyword evidence="4" id="KW-0597">Phosphoprotein</keyword>
<feature type="modified residue" description="4-aspartylphosphate" evidence="4">
    <location>
        <position position="56"/>
    </location>
</feature>
<evidence type="ECO:0000256" key="3">
    <source>
        <dbReference type="ARBA" id="ARBA00023163"/>
    </source>
</evidence>
<dbReference type="InterPro" id="IPR018060">
    <property type="entry name" value="HTH_AraC"/>
</dbReference>
<proteinExistence type="predicted"/>
<dbReference type="EMBL" id="JBHSED010000003">
    <property type="protein sequence ID" value="MFC4302514.1"/>
    <property type="molecule type" value="Genomic_DNA"/>
</dbReference>
<accession>A0ABV8S7P1</accession>
<evidence type="ECO:0000259" key="6">
    <source>
        <dbReference type="PROSITE" id="PS50110"/>
    </source>
</evidence>
<feature type="domain" description="HTH araC/xylS-type" evidence="5">
    <location>
        <begin position="446"/>
        <end position="544"/>
    </location>
</feature>
<dbReference type="PROSITE" id="PS01124">
    <property type="entry name" value="HTH_ARAC_FAMILY_2"/>
    <property type="match status" value="1"/>
</dbReference>
<comment type="caution">
    <text evidence="7">The sequence shown here is derived from an EMBL/GenBank/DDBJ whole genome shotgun (WGS) entry which is preliminary data.</text>
</comment>
<dbReference type="Gene3D" id="1.10.10.60">
    <property type="entry name" value="Homeodomain-like"/>
    <property type="match status" value="2"/>
</dbReference>
<dbReference type="SUPFAM" id="SSF52172">
    <property type="entry name" value="CheY-like"/>
    <property type="match status" value="1"/>
</dbReference>
<evidence type="ECO:0000256" key="2">
    <source>
        <dbReference type="ARBA" id="ARBA00023125"/>
    </source>
</evidence>
<keyword evidence="3" id="KW-0804">Transcription</keyword>
<evidence type="ECO:0000256" key="1">
    <source>
        <dbReference type="ARBA" id="ARBA00023015"/>
    </source>
</evidence>
<dbReference type="InterPro" id="IPR018062">
    <property type="entry name" value="HTH_AraC-typ_CS"/>
</dbReference>
<keyword evidence="8" id="KW-1185">Reference proteome</keyword>
<dbReference type="InterPro" id="IPR001789">
    <property type="entry name" value="Sig_transdc_resp-reg_receiver"/>
</dbReference>
<dbReference type="PROSITE" id="PS50110">
    <property type="entry name" value="RESPONSE_REGULATORY"/>
    <property type="match status" value="1"/>
</dbReference>
<dbReference type="Pfam" id="PF00072">
    <property type="entry name" value="Response_reg"/>
    <property type="match status" value="1"/>
</dbReference>
<protein>
    <submittedName>
        <fullName evidence="7">Response regulator</fullName>
    </submittedName>
</protein>